<dbReference type="AlphaFoldDB" id="A0A940MBZ8"/>
<evidence type="ECO:0000256" key="1">
    <source>
        <dbReference type="SAM" id="MobiDB-lite"/>
    </source>
</evidence>
<protein>
    <submittedName>
        <fullName evidence="2">Mucin-2</fullName>
    </submittedName>
</protein>
<dbReference type="Proteomes" id="UP000670475">
    <property type="component" value="Unassembled WGS sequence"/>
</dbReference>
<dbReference type="EMBL" id="JAGIQL010000003">
    <property type="protein sequence ID" value="MBP0456226.1"/>
    <property type="molecule type" value="Genomic_DNA"/>
</dbReference>
<accession>A0A940MBZ8</accession>
<sequence>MPWFKVDDTAHSHPKLIKAGNAAVGLWMRAGAYVAQHLTEGAVPGVVAQLYGTTPQARKLVTVGLWHAAGHTCPRCPQPATGDYQIHDYHQYNPRRAKVEDDRAAAAERQQRARERAAEQRAARKNASDSSTNRGRIDDESSTENLESAPNQGAFWEGAAGQEHRSQRDGYNPSRSPRPDPTPSTPYGSTTPQPPTDRPGTPGPAEQLLARWWETYGRTTAQSRTTVGRAIADALGNGLDPATLWPALDRLGDLSKPVTGGTLTFALAELKRPAPGAEVIPFDRAARPSTTDQRVAAGMDLAARLRAQEAAQ</sequence>
<feature type="region of interest" description="Disordered" evidence="1">
    <location>
        <begin position="94"/>
        <end position="205"/>
    </location>
</feature>
<evidence type="ECO:0000313" key="3">
    <source>
        <dbReference type="Proteomes" id="UP000670475"/>
    </source>
</evidence>
<evidence type="ECO:0000313" key="2">
    <source>
        <dbReference type="EMBL" id="MBP0456226.1"/>
    </source>
</evidence>
<dbReference type="RefSeq" id="WP_209338001.1">
    <property type="nucleotide sequence ID" value="NZ_JAGIQL010000003.1"/>
</dbReference>
<reference evidence="2" key="1">
    <citation type="submission" date="2021-03" db="EMBL/GenBank/DDBJ databases">
        <title>Whole genome sequence of Streptomyces bomunensis MMS17-BM035.</title>
        <authorList>
            <person name="Lee J.H."/>
        </authorList>
    </citation>
    <scope>NUCLEOTIDE SEQUENCE</scope>
    <source>
        <strain evidence="2">MMS17-BM035</strain>
    </source>
</reference>
<proteinExistence type="predicted"/>
<feature type="compositionally biased region" description="Basic and acidic residues" evidence="1">
    <location>
        <begin position="97"/>
        <end position="122"/>
    </location>
</feature>
<gene>
    <name evidence="2" type="ORF">JFN87_01755</name>
</gene>
<organism evidence="2 3">
    <name type="scientific">Streptomyces montanisoli</name>
    <dbReference type="NCBI Taxonomy" id="2798581"/>
    <lineage>
        <taxon>Bacteria</taxon>
        <taxon>Bacillati</taxon>
        <taxon>Actinomycetota</taxon>
        <taxon>Actinomycetes</taxon>
        <taxon>Kitasatosporales</taxon>
        <taxon>Streptomycetaceae</taxon>
        <taxon>Streptomyces</taxon>
    </lineage>
</organism>
<keyword evidence="3" id="KW-1185">Reference proteome</keyword>
<comment type="caution">
    <text evidence="2">The sequence shown here is derived from an EMBL/GenBank/DDBJ whole genome shotgun (WGS) entry which is preliminary data.</text>
</comment>
<name>A0A940MBZ8_9ACTN</name>